<dbReference type="SUPFAM" id="SSF52540">
    <property type="entry name" value="P-loop containing nucleoside triphosphate hydrolases"/>
    <property type="match status" value="1"/>
</dbReference>
<dbReference type="OrthoDB" id="10423997at2759"/>
<organism evidence="1 2">
    <name type="scientific">Brachionus plicatilis</name>
    <name type="common">Marine rotifer</name>
    <name type="synonym">Brachionus muelleri</name>
    <dbReference type="NCBI Taxonomy" id="10195"/>
    <lineage>
        <taxon>Eukaryota</taxon>
        <taxon>Metazoa</taxon>
        <taxon>Spiralia</taxon>
        <taxon>Gnathifera</taxon>
        <taxon>Rotifera</taxon>
        <taxon>Eurotatoria</taxon>
        <taxon>Monogononta</taxon>
        <taxon>Pseudotrocha</taxon>
        <taxon>Ploima</taxon>
        <taxon>Brachionidae</taxon>
        <taxon>Brachionus</taxon>
    </lineage>
</organism>
<dbReference type="AlphaFoldDB" id="A0A3M7SFR1"/>
<evidence type="ECO:0000313" key="2">
    <source>
        <dbReference type="Proteomes" id="UP000276133"/>
    </source>
</evidence>
<dbReference type="Gene3D" id="3.40.50.300">
    <property type="entry name" value="P-loop containing nucleotide triphosphate hydrolases"/>
    <property type="match status" value="1"/>
</dbReference>
<evidence type="ECO:0000313" key="1">
    <source>
        <dbReference type="EMBL" id="RNA34602.1"/>
    </source>
</evidence>
<dbReference type="InterPro" id="IPR027417">
    <property type="entry name" value="P-loop_NTPase"/>
</dbReference>
<proteinExistence type="predicted"/>
<comment type="caution">
    <text evidence="1">The sequence shown here is derived from an EMBL/GenBank/DDBJ whole genome shotgun (WGS) entry which is preliminary data.</text>
</comment>
<dbReference type="Proteomes" id="UP000276133">
    <property type="component" value="Unassembled WGS sequence"/>
</dbReference>
<sequence>MAWNVSPKRSSAYKNFYMSIGNVERYKFTSQSIFDLLSDYCDLLIVGKDKTDKNNFYDVFLILLTIRGGLKQKRSSIEKILNDFFKDTVTVFHLELKNLRRAIKSFADEDLSWKGCVANDFNDSIKRLIYAKGLMGKQMNILDPFVQSNARQFKLIEQTVEAYNSKVFVNRLFPFKYVLDENGLEKKFGNWRDDVVAFLNDWIINGWHYKKKHLCLFGDSDSGKTTFCNALLGNYDHQNFLIGINESKFAFDRWNPFLFTHCIVDQFDFSELDINTWKIALEGAPFKINRKHKTSCYGAIQVPIILICNKRKKAFDDPAIYNSFKFVECSLRENEKIDNIKNYLYADEDFKDHKLNRNNYHKSKKANTFLQIQVQALKF</sequence>
<name>A0A3M7SFR1_BRAPC</name>
<dbReference type="CDD" id="cd00882">
    <property type="entry name" value="Ras_like_GTPase"/>
    <property type="match status" value="1"/>
</dbReference>
<accession>A0A3M7SFR1</accession>
<gene>
    <name evidence="1" type="ORF">BpHYR1_014178</name>
</gene>
<evidence type="ECO:0008006" key="3">
    <source>
        <dbReference type="Google" id="ProtNLM"/>
    </source>
</evidence>
<dbReference type="EMBL" id="REGN01001448">
    <property type="protein sequence ID" value="RNA34602.1"/>
    <property type="molecule type" value="Genomic_DNA"/>
</dbReference>
<reference evidence="1 2" key="1">
    <citation type="journal article" date="2018" name="Sci. Rep.">
        <title>Genomic signatures of local adaptation to the degree of environmental predictability in rotifers.</title>
        <authorList>
            <person name="Franch-Gras L."/>
            <person name="Hahn C."/>
            <person name="Garcia-Roger E.M."/>
            <person name="Carmona M.J."/>
            <person name="Serra M."/>
            <person name="Gomez A."/>
        </authorList>
    </citation>
    <scope>NUCLEOTIDE SEQUENCE [LARGE SCALE GENOMIC DNA]</scope>
    <source>
        <strain evidence="1">HYR1</strain>
    </source>
</reference>
<protein>
    <recommendedName>
        <fullName evidence="3">SF3 helicase domain-containing protein</fullName>
    </recommendedName>
</protein>
<keyword evidence="2" id="KW-1185">Reference proteome</keyword>